<dbReference type="InterPro" id="IPR034079">
    <property type="entry name" value="R3H_KhpB"/>
</dbReference>
<dbReference type="InterPro" id="IPR038008">
    <property type="entry name" value="Jag_KH"/>
</dbReference>
<evidence type="ECO:0000259" key="1">
    <source>
        <dbReference type="PROSITE" id="PS51061"/>
    </source>
</evidence>
<reference evidence="2 3" key="1">
    <citation type="journal article" date="2016" name="Nat. Commun.">
        <title>Thousands of microbial genomes shed light on interconnected biogeochemical processes in an aquifer system.</title>
        <authorList>
            <person name="Anantharaman K."/>
            <person name="Brown C.T."/>
            <person name="Hug L.A."/>
            <person name="Sharon I."/>
            <person name="Castelle C.J."/>
            <person name="Probst A.J."/>
            <person name="Thomas B.C."/>
            <person name="Singh A."/>
            <person name="Wilkins M.J."/>
            <person name="Karaoz U."/>
            <person name="Brodie E.L."/>
            <person name="Williams K.H."/>
            <person name="Hubbard S.S."/>
            <person name="Banfield J.F."/>
        </authorList>
    </citation>
    <scope>NUCLEOTIDE SEQUENCE [LARGE SCALE GENOMIC DNA]</scope>
</reference>
<dbReference type="AlphaFoldDB" id="A0A1F5NAE4"/>
<protein>
    <recommendedName>
        <fullName evidence="1">R3H domain-containing protein</fullName>
    </recommendedName>
</protein>
<dbReference type="InterPro" id="IPR039247">
    <property type="entry name" value="KhpB"/>
</dbReference>
<dbReference type="SUPFAM" id="SSF82708">
    <property type="entry name" value="R3H domain"/>
    <property type="match status" value="1"/>
</dbReference>
<organism evidence="2 3">
    <name type="scientific">Candidatus Doudnabacteria bacterium RIFCSPHIGHO2_01_52_17</name>
    <dbReference type="NCBI Taxonomy" id="1817820"/>
    <lineage>
        <taxon>Bacteria</taxon>
        <taxon>Candidatus Doudnaibacteriota</taxon>
    </lineage>
</organism>
<dbReference type="PANTHER" id="PTHR35800">
    <property type="entry name" value="PROTEIN JAG"/>
    <property type="match status" value="1"/>
</dbReference>
<dbReference type="PANTHER" id="PTHR35800:SF1">
    <property type="entry name" value="RNA-BINDING PROTEIN KHPB"/>
    <property type="match status" value="1"/>
</dbReference>
<dbReference type="EMBL" id="MFEG01000051">
    <property type="protein sequence ID" value="OGE74609.1"/>
    <property type="molecule type" value="Genomic_DNA"/>
</dbReference>
<accession>A0A1F5NAE4</accession>
<dbReference type="PROSITE" id="PS51061">
    <property type="entry name" value="R3H"/>
    <property type="match status" value="1"/>
</dbReference>
<dbReference type="Proteomes" id="UP000176547">
    <property type="component" value="Unassembled WGS sequence"/>
</dbReference>
<dbReference type="InterPro" id="IPR036867">
    <property type="entry name" value="R3H_dom_sf"/>
</dbReference>
<gene>
    <name evidence="2" type="ORF">A3K06_00830</name>
</gene>
<dbReference type="CDD" id="cd02414">
    <property type="entry name" value="KH-II_Jag"/>
    <property type="match status" value="1"/>
</dbReference>
<feature type="domain" description="R3H" evidence="1">
    <location>
        <begin position="114"/>
        <end position="180"/>
    </location>
</feature>
<dbReference type="Gene3D" id="3.30.1370.50">
    <property type="entry name" value="R3H-like domain"/>
    <property type="match status" value="1"/>
</dbReference>
<sequence>MIFGKRTASGFLTPSINLENIEIRSQKFVTNEQQEIIKEVLTAVLAKMDIAAEIDLTISEEDVPIFNLRTADSAMLIGQHGANLGALQYLIRILVAKKIPELVHFIIDVEGYKRGREEFLRELARQAASRVRDTKESLLLKPMMAYERRVIHSEIGKLPDLASESVGEEPERRILIKLKA</sequence>
<evidence type="ECO:0000313" key="2">
    <source>
        <dbReference type="EMBL" id="OGE74609.1"/>
    </source>
</evidence>
<dbReference type="Pfam" id="PF13083">
    <property type="entry name" value="KH_KhpA-B"/>
    <property type="match status" value="1"/>
</dbReference>
<dbReference type="Gene3D" id="3.30.300.20">
    <property type="match status" value="1"/>
</dbReference>
<dbReference type="CDD" id="cd02644">
    <property type="entry name" value="R3H_jag"/>
    <property type="match status" value="1"/>
</dbReference>
<dbReference type="SMART" id="SM00393">
    <property type="entry name" value="R3H"/>
    <property type="match status" value="1"/>
</dbReference>
<proteinExistence type="predicted"/>
<evidence type="ECO:0000313" key="3">
    <source>
        <dbReference type="Proteomes" id="UP000176547"/>
    </source>
</evidence>
<dbReference type="Pfam" id="PF01424">
    <property type="entry name" value="R3H"/>
    <property type="match status" value="1"/>
</dbReference>
<dbReference type="GO" id="GO:0003723">
    <property type="term" value="F:RNA binding"/>
    <property type="evidence" value="ECO:0007669"/>
    <property type="project" value="InterPro"/>
</dbReference>
<dbReference type="InterPro" id="IPR015946">
    <property type="entry name" value="KH_dom-like_a/b"/>
</dbReference>
<dbReference type="InterPro" id="IPR001374">
    <property type="entry name" value="R3H_dom"/>
</dbReference>
<name>A0A1F5NAE4_9BACT</name>
<comment type="caution">
    <text evidence="2">The sequence shown here is derived from an EMBL/GenBank/DDBJ whole genome shotgun (WGS) entry which is preliminary data.</text>
</comment>